<feature type="transmembrane region" description="Helical" evidence="1">
    <location>
        <begin position="34"/>
        <end position="52"/>
    </location>
</feature>
<protein>
    <submittedName>
        <fullName evidence="4">Membrane protein</fullName>
    </submittedName>
</protein>
<dbReference type="EMBL" id="BIFS01000001">
    <property type="protein sequence ID" value="GCE17698.1"/>
    <property type="molecule type" value="Genomic_DNA"/>
</dbReference>
<dbReference type="GO" id="GO:0009636">
    <property type="term" value="P:response to toxic substance"/>
    <property type="evidence" value="ECO:0007669"/>
    <property type="project" value="TreeGrafter"/>
</dbReference>
<reference evidence="5" key="1">
    <citation type="submission" date="2018-12" db="EMBL/GenBank/DDBJ databases">
        <title>Tengunoibacter tsumagoiensis gen. nov., sp. nov., Dictyobacter kobayashii sp. nov., D. alpinus sp. nov., and D. joshuensis sp. nov. and description of Dictyobacteraceae fam. nov. within the order Ktedonobacterales isolated from Tengu-no-mugimeshi.</title>
        <authorList>
            <person name="Wang C.M."/>
            <person name="Zheng Y."/>
            <person name="Sakai Y."/>
            <person name="Toyoda A."/>
            <person name="Minakuchi Y."/>
            <person name="Abe K."/>
            <person name="Yokota A."/>
            <person name="Yabe S."/>
        </authorList>
    </citation>
    <scope>NUCLEOTIDE SEQUENCE [LARGE SCALE GENOMIC DNA]</scope>
    <source>
        <strain evidence="5">Uno11</strain>
    </source>
</reference>
<keyword evidence="1" id="KW-0472">Membrane</keyword>
<feature type="transmembrane region" description="Helical" evidence="1">
    <location>
        <begin position="58"/>
        <end position="78"/>
    </location>
</feature>
<evidence type="ECO:0000313" key="5">
    <source>
        <dbReference type="Proteomes" id="UP000287188"/>
    </source>
</evidence>
<gene>
    <name evidence="4" type="ORF">KDK_14980</name>
</gene>
<feature type="transmembrane region" description="Helical" evidence="1">
    <location>
        <begin position="163"/>
        <end position="186"/>
    </location>
</feature>
<feature type="transmembrane region" description="Helical" evidence="1">
    <location>
        <begin position="330"/>
        <end position="349"/>
    </location>
</feature>
<feature type="transmembrane region" description="Helical" evidence="1">
    <location>
        <begin position="215"/>
        <end position="238"/>
    </location>
</feature>
<evidence type="ECO:0000313" key="4">
    <source>
        <dbReference type="EMBL" id="GCE17698.1"/>
    </source>
</evidence>
<evidence type="ECO:0000256" key="1">
    <source>
        <dbReference type="SAM" id="Phobius"/>
    </source>
</evidence>
<dbReference type="Pfam" id="PF19124">
    <property type="entry name" value="DUF5808"/>
    <property type="match status" value="1"/>
</dbReference>
<evidence type="ECO:0000259" key="3">
    <source>
        <dbReference type="Pfam" id="PF19124"/>
    </source>
</evidence>
<dbReference type="Pfam" id="PF07853">
    <property type="entry name" value="DUF1648"/>
    <property type="match status" value="1"/>
</dbReference>
<keyword evidence="1" id="KW-1133">Transmembrane helix</keyword>
<accession>A0A402AF10</accession>
<dbReference type="InterPro" id="IPR043831">
    <property type="entry name" value="DUF5808"/>
</dbReference>
<evidence type="ECO:0000259" key="2">
    <source>
        <dbReference type="Pfam" id="PF07853"/>
    </source>
</evidence>
<dbReference type="OrthoDB" id="157646at2"/>
<feature type="domain" description="DUF1648" evidence="2">
    <location>
        <begin position="125"/>
        <end position="170"/>
    </location>
</feature>
<dbReference type="PANTHER" id="PTHR37810">
    <property type="entry name" value="IMMUNITY PROTEIN SDPI"/>
    <property type="match status" value="1"/>
</dbReference>
<dbReference type="Proteomes" id="UP000287188">
    <property type="component" value="Unassembled WGS sequence"/>
</dbReference>
<feature type="transmembrane region" description="Helical" evidence="1">
    <location>
        <begin position="244"/>
        <end position="265"/>
    </location>
</feature>
<keyword evidence="5" id="KW-1185">Reference proteome</keyword>
<dbReference type="InterPro" id="IPR012867">
    <property type="entry name" value="DUF1648"/>
</dbReference>
<organism evidence="4 5">
    <name type="scientific">Dictyobacter kobayashii</name>
    <dbReference type="NCBI Taxonomy" id="2014872"/>
    <lineage>
        <taxon>Bacteria</taxon>
        <taxon>Bacillati</taxon>
        <taxon>Chloroflexota</taxon>
        <taxon>Ktedonobacteria</taxon>
        <taxon>Ktedonobacterales</taxon>
        <taxon>Dictyobacteraceae</taxon>
        <taxon>Dictyobacter</taxon>
    </lineage>
</organism>
<dbReference type="AlphaFoldDB" id="A0A402AF10"/>
<proteinExistence type="predicted"/>
<feature type="domain" description="DUF5808" evidence="3">
    <location>
        <begin position="304"/>
        <end position="329"/>
    </location>
</feature>
<dbReference type="RefSeq" id="WP_126549343.1">
    <property type="nucleotide sequence ID" value="NZ_BIFS01000001.1"/>
</dbReference>
<keyword evidence="1" id="KW-0812">Transmembrane</keyword>
<name>A0A402AF10_9CHLR</name>
<feature type="transmembrane region" description="Helical" evidence="1">
    <location>
        <begin position="117"/>
        <end position="136"/>
    </location>
</feature>
<comment type="caution">
    <text evidence="4">The sequence shown here is derived from an EMBL/GenBank/DDBJ whole genome shotgun (WGS) entry which is preliminary data.</text>
</comment>
<sequence length="351" mass="39057">MVLDTDHASNTAIWGAYPPDRVGAPIIAHVKRDYTTGLIVIALLVGAASWFFAMYNSLIYTSLGGILVTTVLVYFNYYSAHKRIAQVKEREDWYHGLHQAVMADIGRSQSAVRRPSLVWFLPSLLILIAIIVIGILRYPALPAMIPTHFGADGQPNQWTDKAVALWTLPLPALLVTALLYGLAYYLPHTRQQLDPANPEADLERQHALRQGTSRLLLVIAITTNFIFLFTALLEFGLLPQSSSVVVLPVVIAITLLVIAGVIVYLTRLVASKNQSQSPRPDTDKKFVARDDDRYWIGGLFYYNPDDPALWVEKRMGLGWTINFGNTTGKIVTVAFILIIVISSLLPILLRH</sequence>
<dbReference type="PANTHER" id="PTHR37810:SF9">
    <property type="entry name" value="MEMBRANE PROTEIN"/>
    <property type="match status" value="1"/>
</dbReference>